<evidence type="ECO:0000313" key="1">
    <source>
        <dbReference type="EMBL" id="SAK63083.1"/>
    </source>
</evidence>
<organism evidence="1 2">
    <name type="scientific">Caballeronia pedi</name>
    <dbReference type="NCBI Taxonomy" id="1777141"/>
    <lineage>
        <taxon>Bacteria</taxon>
        <taxon>Pseudomonadati</taxon>
        <taxon>Pseudomonadota</taxon>
        <taxon>Betaproteobacteria</taxon>
        <taxon>Burkholderiales</taxon>
        <taxon>Burkholderiaceae</taxon>
        <taxon>Caballeronia</taxon>
    </lineage>
</organism>
<proteinExistence type="predicted"/>
<dbReference type="STRING" id="1777141.AWB80_02822"/>
<protein>
    <submittedName>
        <fullName evidence="1">Uncharacterized protein</fullName>
    </submittedName>
</protein>
<dbReference type="RefSeq" id="WP_244206504.1">
    <property type="nucleotide sequence ID" value="NZ_FCOE02000008.1"/>
</dbReference>
<dbReference type="Proteomes" id="UP000054911">
    <property type="component" value="Unassembled WGS sequence"/>
</dbReference>
<dbReference type="EMBL" id="FCOE02000008">
    <property type="protein sequence ID" value="SAK63083.1"/>
    <property type="molecule type" value="Genomic_DNA"/>
</dbReference>
<reference evidence="1" key="1">
    <citation type="submission" date="2016-01" db="EMBL/GenBank/DDBJ databases">
        <authorList>
            <person name="Peeters C."/>
        </authorList>
    </citation>
    <scope>NUCLEOTIDE SEQUENCE [LARGE SCALE GENOMIC DNA]</scope>
    <source>
        <strain evidence="1">LMG 29323</strain>
    </source>
</reference>
<accession>A0A158AZD2</accession>
<sequence length="120" mass="13178">MMSATRREFLIAMGAAGLPWKASGDVVPTSTRIWVVDQDLPQSAAVLRRHVRIAALSGDAGWLWIERLSKEAAARPDGIGGITRFADAFVLTQFGSEIGMRARHHRAWDDGALLWTLEHG</sequence>
<comment type="caution">
    <text evidence="1">The sequence shown here is derived from an EMBL/GenBank/DDBJ whole genome shotgun (WGS) entry which is preliminary data.</text>
</comment>
<keyword evidence="2" id="KW-1185">Reference proteome</keyword>
<gene>
    <name evidence="1" type="ORF">AWB80_02822</name>
</gene>
<dbReference type="AlphaFoldDB" id="A0A158AZD2"/>
<evidence type="ECO:0000313" key="2">
    <source>
        <dbReference type="Proteomes" id="UP000054911"/>
    </source>
</evidence>
<name>A0A158AZD2_9BURK</name>